<sequence length="221" mass="24509">MEKRFRSYVSFLPDDEEDKKDGSGRQHTRVSMTSPTSSVMAGEGRTATTKTSRPSVTAQKRASVASSFRTHSGQEISVYDMDEKACEFVMATFGVFLIKAYTEVLGPIQVWLYIWYIRCCSPSGYLYASFNELGEADFNRFSLFTIVVVVAMIITSAVTGLVVHPYLPVQVRRIVSRLVAQESLYSAMMGALIISPVYPVMLLTPHNQFPLDLGVTGTSSD</sequence>
<feature type="transmembrane region" description="Helical" evidence="2">
    <location>
        <begin position="183"/>
        <end position="203"/>
    </location>
</feature>
<evidence type="ECO:0000256" key="1">
    <source>
        <dbReference type="SAM" id="MobiDB-lite"/>
    </source>
</evidence>
<dbReference type="VEuPathDB" id="CryptoDB:Vbra_12831"/>
<reference evidence="3 4" key="1">
    <citation type="submission" date="2014-11" db="EMBL/GenBank/DDBJ databases">
        <authorList>
            <person name="Zhu J."/>
            <person name="Qi W."/>
            <person name="Song R."/>
        </authorList>
    </citation>
    <scope>NUCLEOTIDE SEQUENCE [LARGE SCALE GENOMIC DNA]</scope>
</reference>
<keyword evidence="2" id="KW-0812">Transmembrane</keyword>
<organism evidence="3 4">
    <name type="scientific">Vitrella brassicaformis (strain CCMP3155)</name>
    <dbReference type="NCBI Taxonomy" id="1169540"/>
    <lineage>
        <taxon>Eukaryota</taxon>
        <taxon>Sar</taxon>
        <taxon>Alveolata</taxon>
        <taxon>Colpodellida</taxon>
        <taxon>Vitrellaceae</taxon>
        <taxon>Vitrella</taxon>
    </lineage>
</organism>
<name>A0A0G4ERQ4_VITBC</name>
<feature type="region of interest" description="Disordered" evidence="1">
    <location>
        <begin position="1"/>
        <end position="63"/>
    </location>
</feature>
<dbReference type="AlphaFoldDB" id="A0A0G4ERQ4"/>
<evidence type="ECO:0000313" key="4">
    <source>
        <dbReference type="Proteomes" id="UP000041254"/>
    </source>
</evidence>
<proteinExistence type="predicted"/>
<feature type="compositionally biased region" description="Polar residues" evidence="1">
    <location>
        <begin position="29"/>
        <end position="39"/>
    </location>
</feature>
<keyword evidence="4" id="KW-1185">Reference proteome</keyword>
<gene>
    <name evidence="3" type="ORF">Vbra_12831</name>
</gene>
<evidence type="ECO:0000256" key="2">
    <source>
        <dbReference type="SAM" id="Phobius"/>
    </source>
</evidence>
<dbReference type="PhylomeDB" id="A0A0G4ERQ4"/>
<accession>A0A0G4ERQ4</accession>
<dbReference type="Proteomes" id="UP000041254">
    <property type="component" value="Unassembled WGS sequence"/>
</dbReference>
<dbReference type="EMBL" id="CDMY01000295">
    <property type="protein sequence ID" value="CEM00562.1"/>
    <property type="molecule type" value="Genomic_DNA"/>
</dbReference>
<feature type="transmembrane region" description="Helical" evidence="2">
    <location>
        <begin position="141"/>
        <end position="163"/>
    </location>
</feature>
<dbReference type="InParanoid" id="A0A0G4ERQ4"/>
<feature type="compositionally biased region" description="Polar residues" evidence="1">
    <location>
        <begin position="46"/>
        <end position="63"/>
    </location>
</feature>
<protein>
    <submittedName>
        <fullName evidence="3">Uncharacterized protein</fullName>
    </submittedName>
</protein>
<keyword evidence="2" id="KW-0472">Membrane</keyword>
<evidence type="ECO:0000313" key="3">
    <source>
        <dbReference type="EMBL" id="CEM00562.1"/>
    </source>
</evidence>
<keyword evidence="2" id="KW-1133">Transmembrane helix</keyword>